<keyword evidence="11" id="KW-0460">Magnesium</keyword>
<keyword evidence="11" id="KW-0479">Metal-binding</keyword>
<evidence type="ECO:0000256" key="4">
    <source>
        <dbReference type="ARBA" id="ARBA00022605"/>
    </source>
</evidence>
<comment type="caution">
    <text evidence="11">Lacks conserved residue(s) required for the propagation of feature annotation.</text>
</comment>
<comment type="catalytic activity">
    <reaction evidence="10 11">
        <text>shikimate + ATP = 3-phosphoshikimate + ADP + H(+)</text>
        <dbReference type="Rhea" id="RHEA:13121"/>
        <dbReference type="ChEBI" id="CHEBI:15378"/>
        <dbReference type="ChEBI" id="CHEBI:30616"/>
        <dbReference type="ChEBI" id="CHEBI:36208"/>
        <dbReference type="ChEBI" id="CHEBI:145989"/>
        <dbReference type="ChEBI" id="CHEBI:456216"/>
        <dbReference type="EC" id="2.7.1.71"/>
    </reaction>
</comment>
<feature type="binding site" evidence="11">
    <location>
        <position position="124"/>
    </location>
    <ligand>
        <name>ATP</name>
        <dbReference type="ChEBI" id="CHEBI:30616"/>
    </ligand>
</feature>
<dbReference type="InterPro" id="IPR027417">
    <property type="entry name" value="P-loop_NTPase"/>
</dbReference>
<accession>A0ABY5ZQ34</accession>
<dbReference type="GO" id="GO:0016301">
    <property type="term" value="F:kinase activity"/>
    <property type="evidence" value="ECO:0007669"/>
    <property type="project" value="UniProtKB-KW"/>
</dbReference>
<proteinExistence type="inferred from homology"/>
<dbReference type="Gene3D" id="3.40.50.300">
    <property type="entry name" value="P-loop containing nucleotide triphosphate hydrolases"/>
    <property type="match status" value="1"/>
</dbReference>
<comment type="similarity">
    <text evidence="2 11">Belongs to the shikimate kinase family.</text>
</comment>
<protein>
    <recommendedName>
        <fullName evidence="3 11">Shikimate kinase</fullName>
        <shortName evidence="11">SK</shortName>
        <ecNumber evidence="3 11">2.7.1.71</ecNumber>
    </recommendedName>
</protein>
<evidence type="ECO:0000256" key="9">
    <source>
        <dbReference type="ARBA" id="ARBA00023141"/>
    </source>
</evidence>
<comment type="subunit">
    <text evidence="11">Monomer.</text>
</comment>
<dbReference type="PRINTS" id="PR01100">
    <property type="entry name" value="SHIKIMTKNASE"/>
</dbReference>
<keyword evidence="11" id="KW-0963">Cytoplasm</keyword>
<feature type="binding site" evidence="11">
    <location>
        <position position="22"/>
    </location>
    <ligand>
        <name>Mg(2+)</name>
        <dbReference type="ChEBI" id="CHEBI:18420"/>
    </ligand>
</feature>
<evidence type="ECO:0000256" key="7">
    <source>
        <dbReference type="ARBA" id="ARBA00022777"/>
    </source>
</evidence>
<keyword evidence="6 11" id="KW-0547">Nucleotide-binding</keyword>
<feature type="binding site" evidence="11">
    <location>
        <begin position="18"/>
        <end position="23"/>
    </location>
    <ligand>
        <name>ATP</name>
        <dbReference type="ChEBI" id="CHEBI:30616"/>
    </ligand>
</feature>
<dbReference type="Pfam" id="PF01202">
    <property type="entry name" value="SKI"/>
    <property type="match status" value="1"/>
</dbReference>
<dbReference type="InterPro" id="IPR031322">
    <property type="entry name" value="Shikimate/glucono_kinase"/>
</dbReference>
<evidence type="ECO:0000313" key="12">
    <source>
        <dbReference type="EMBL" id="UWZ81285.1"/>
    </source>
</evidence>
<feature type="binding site" evidence="11">
    <location>
        <position position="143"/>
    </location>
    <ligand>
        <name>substrate</name>
    </ligand>
</feature>
<dbReference type="EMBL" id="CP092109">
    <property type="protein sequence ID" value="UWZ81285.1"/>
    <property type="molecule type" value="Genomic_DNA"/>
</dbReference>
<dbReference type="EC" id="2.7.1.71" evidence="3 11"/>
<keyword evidence="9 11" id="KW-0057">Aromatic amino acid biosynthesis</keyword>
<comment type="function">
    <text evidence="11">Catalyzes the specific phosphorylation of the 3-hydroxyl group of shikimic acid using ATP as a cosubstrate.</text>
</comment>
<comment type="subcellular location">
    <subcellularLocation>
        <location evidence="11">Cytoplasm</location>
    </subcellularLocation>
</comment>
<dbReference type="SUPFAM" id="SSF52540">
    <property type="entry name" value="P-loop containing nucleoside triphosphate hydrolases"/>
    <property type="match status" value="1"/>
</dbReference>
<keyword evidence="4 11" id="KW-0028">Amino-acid biosynthesis</keyword>
<keyword evidence="7 11" id="KW-0418">Kinase</keyword>
<feature type="binding site" evidence="11">
    <location>
        <position position="40"/>
    </location>
    <ligand>
        <name>substrate</name>
    </ligand>
</feature>
<dbReference type="InterPro" id="IPR000623">
    <property type="entry name" value="Shikimate_kinase/TSH1"/>
</dbReference>
<evidence type="ECO:0000256" key="1">
    <source>
        <dbReference type="ARBA" id="ARBA00004842"/>
    </source>
</evidence>
<dbReference type="PANTHER" id="PTHR21087">
    <property type="entry name" value="SHIKIMATE KINASE"/>
    <property type="match status" value="1"/>
</dbReference>
<dbReference type="CDD" id="cd00464">
    <property type="entry name" value="SK"/>
    <property type="match status" value="1"/>
</dbReference>
<keyword evidence="13" id="KW-1185">Reference proteome</keyword>
<dbReference type="PROSITE" id="PS01128">
    <property type="entry name" value="SHIKIMATE_KINASE"/>
    <property type="match status" value="1"/>
</dbReference>
<dbReference type="InterPro" id="IPR023000">
    <property type="entry name" value="Shikimate_kinase_CS"/>
</dbReference>
<name>A0ABY5ZQ34_9BACT</name>
<dbReference type="RefSeq" id="WP_260749658.1">
    <property type="nucleotide sequence ID" value="NZ_CP092109.1"/>
</dbReference>
<dbReference type="PANTHER" id="PTHR21087:SF16">
    <property type="entry name" value="SHIKIMATE KINASE 1, CHLOROPLASTIC"/>
    <property type="match status" value="1"/>
</dbReference>
<gene>
    <name evidence="11" type="primary">aroK</name>
    <name evidence="12" type="ORF">L9S41_07815</name>
</gene>
<keyword evidence="8 11" id="KW-0067">ATP-binding</keyword>
<evidence type="ECO:0000313" key="13">
    <source>
        <dbReference type="Proteomes" id="UP001060414"/>
    </source>
</evidence>
<evidence type="ECO:0000256" key="5">
    <source>
        <dbReference type="ARBA" id="ARBA00022679"/>
    </source>
</evidence>
<dbReference type="HAMAP" id="MF_00109">
    <property type="entry name" value="Shikimate_kinase"/>
    <property type="match status" value="1"/>
</dbReference>
<feature type="binding site" evidence="11">
    <location>
        <position position="86"/>
    </location>
    <ligand>
        <name>substrate</name>
    </ligand>
</feature>
<reference evidence="12" key="1">
    <citation type="journal article" date="2022" name="Environ. Microbiol.">
        <title>Geoalkalibacter halelectricus SAP #1 sp. nov. possessing extracellular electron transfer and mineral#reducing capabilities from a haloalkaline environment.</title>
        <authorList>
            <person name="Yadav S."/>
            <person name="Singh R."/>
            <person name="Sundharam S.S."/>
            <person name="Chaudhary S."/>
            <person name="Krishnamurthi S."/>
            <person name="Patil S.A."/>
        </authorList>
    </citation>
    <scope>NUCLEOTIDE SEQUENCE</scope>
    <source>
        <strain evidence="12">SAP-1</strain>
    </source>
</reference>
<organism evidence="12 13">
    <name type="scientific">Geoalkalibacter halelectricus</name>
    <dbReference type="NCBI Taxonomy" id="2847045"/>
    <lineage>
        <taxon>Bacteria</taxon>
        <taxon>Pseudomonadati</taxon>
        <taxon>Thermodesulfobacteriota</taxon>
        <taxon>Desulfuromonadia</taxon>
        <taxon>Desulfuromonadales</taxon>
        <taxon>Geoalkalibacteraceae</taxon>
        <taxon>Geoalkalibacter</taxon>
    </lineage>
</organism>
<evidence type="ECO:0000256" key="3">
    <source>
        <dbReference type="ARBA" id="ARBA00012154"/>
    </source>
</evidence>
<evidence type="ECO:0000256" key="6">
    <source>
        <dbReference type="ARBA" id="ARBA00022741"/>
    </source>
</evidence>
<evidence type="ECO:0000256" key="2">
    <source>
        <dbReference type="ARBA" id="ARBA00006997"/>
    </source>
</evidence>
<feature type="binding site" evidence="11">
    <location>
        <position position="64"/>
    </location>
    <ligand>
        <name>substrate</name>
    </ligand>
</feature>
<evidence type="ECO:0000256" key="11">
    <source>
        <dbReference type="HAMAP-Rule" id="MF_00109"/>
    </source>
</evidence>
<evidence type="ECO:0000256" key="8">
    <source>
        <dbReference type="ARBA" id="ARBA00022840"/>
    </source>
</evidence>
<keyword evidence="5 11" id="KW-0808">Transferase</keyword>
<comment type="pathway">
    <text evidence="1 11">Metabolic intermediate biosynthesis; chorismate biosynthesis; chorismate from D-erythrose 4-phosphate and phosphoenolpyruvate: step 5/7.</text>
</comment>
<dbReference type="Proteomes" id="UP001060414">
    <property type="component" value="Chromosome"/>
</dbReference>
<evidence type="ECO:0000256" key="10">
    <source>
        <dbReference type="ARBA" id="ARBA00048567"/>
    </source>
</evidence>
<comment type="cofactor">
    <cofactor evidence="11">
        <name>Mg(2+)</name>
        <dbReference type="ChEBI" id="CHEBI:18420"/>
    </cofactor>
    <text evidence="11">Binds 1 Mg(2+) ion per subunit.</text>
</comment>
<sequence length="180" mass="19873">MREAGSTGPHIFLTGFMAAGKTTVGRVLAEHLGWTFIDLDRAIEERLGTSIPEIFARQGEEAFRRQETLSLGLLAQDQPAVVATGGGIVGRDENRLLMQRLGRVVFLDLPWEELLPRLQAQGGRPLATGVQGWDSVQRLYDARRPFYLQADLRIDCRGLSPLEVAMAIAKKLNFCPEDGA</sequence>